<dbReference type="InterPro" id="IPR050524">
    <property type="entry name" value="APC_YAT"/>
</dbReference>
<feature type="transmembrane region" description="Helical" evidence="7">
    <location>
        <begin position="137"/>
        <end position="158"/>
    </location>
</feature>
<sequence>MKWWSTFKEAIAKHALKQPDYNTQSEVIGCDVAPQTWGPFADIGASCQDTTSTSTPRHRATRNTESISIIQTTTICFNDNAASDDKTMCSTDGPEWPLHFLAPLFPPTPTPLVIVLFTLGLAINTGFMVGSGYALDIAGPGGVLVAYGLSILAMYYVITSLAEIVCQARPGEVLFTFGPGFIKNQSVGFALRWNYFLSWVTAAAYHFTAVGTTAGFWFTQSSHASSIFGLCALFASFIAIVFSLRIYHCAELTVSALTIAAFVVCIVMGVSIVRGSIGNDKEYGTANMDDTPGGAFNNGILGIMSACVISSFPVQGTEVAAVMISGTRNPVKNIRRISLIVLLGLLVLFIASTFVASLVVPYNDTRMLDRSDEDMAYSPLTVMFSESGVMSAAHAINTVVLVEGLFNACTSLFIASRLLFTFSCHSFAPRWLLRLQYRGGPVLCILAAMAVVLMIWCVCLIRRSSSLIVLSGVSAYTGFISWGAIAVIHITSRMRLQDCRQPPRKLAYKSIVFPLGPIYCLAFISVASVCQLYISVYDGFDMRGFLSTCLGYLIFASLCIGAHLFYSTRRFDRVPITM</sequence>
<evidence type="ECO:0000313" key="9">
    <source>
        <dbReference type="EMBL" id="ORX69255.1"/>
    </source>
</evidence>
<keyword evidence="5 7" id="KW-1133">Transmembrane helix</keyword>
<evidence type="ECO:0000256" key="3">
    <source>
        <dbReference type="ARBA" id="ARBA00022692"/>
    </source>
</evidence>
<dbReference type="PANTHER" id="PTHR43341">
    <property type="entry name" value="AMINO ACID PERMEASE"/>
    <property type="match status" value="1"/>
</dbReference>
<feature type="transmembrane region" description="Helical" evidence="7">
    <location>
        <begin position="196"/>
        <end position="218"/>
    </location>
</feature>
<keyword evidence="2" id="KW-0813">Transport</keyword>
<evidence type="ECO:0000313" key="10">
    <source>
        <dbReference type="Proteomes" id="UP000193922"/>
    </source>
</evidence>
<evidence type="ECO:0000256" key="6">
    <source>
        <dbReference type="ARBA" id="ARBA00023136"/>
    </source>
</evidence>
<dbReference type="EMBL" id="MCFD01000008">
    <property type="protein sequence ID" value="ORX69255.1"/>
    <property type="molecule type" value="Genomic_DNA"/>
</dbReference>
<evidence type="ECO:0000256" key="2">
    <source>
        <dbReference type="ARBA" id="ARBA00022448"/>
    </source>
</evidence>
<feature type="transmembrane region" description="Helical" evidence="7">
    <location>
        <begin position="542"/>
        <end position="566"/>
    </location>
</feature>
<comment type="caution">
    <text evidence="9">The sequence shown here is derived from an EMBL/GenBank/DDBJ whole genome shotgun (WGS) entry which is preliminary data.</text>
</comment>
<keyword evidence="4" id="KW-0029">Amino-acid transport</keyword>
<feature type="transmembrane region" description="Helical" evidence="7">
    <location>
        <begin position="253"/>
        <end position="273"/>
    </location>
</feature>
<dbReference type="Gene3D" id="1.20.1740.10">
    <property type="entry name" value="Amino acid/polyamine transporter I"/>
    <property type="match status" value="1"/>
</dbReference>
<protein>
    <recommendedName>
        <fullName evidence="8">Amino acid permease/ SLC12A domain-containing protein</fullName>
    </recommendedName>
</protein>
<evidence type="ECO:0000256" key="4">
    <source>
        <dbReference type="ARBA" id="ARBA00022970"/>
    </source>
</evidence>
<organism evidence="9 10">
    <name type="scientific">Linderina pennispora</name>
    <dbReference type="NCBI Taxonomy" id="61395"/>
    <lineage>
        <taxon>Eukaryota</taxon>
        <taxon>Fungi</taxon>
        <taxon>Fungi incertae sedis</taxon>
        <taxon>Zoopagomycota</taxon>
        <taxon>Kickxellomycotina</taxon>
        <taxon>Kickxellomycetes</taxon>
        <taxon>Kickxellales</taxon>
        <taxon>Kickxellaceae</taxon>
        <taxon>Linderina</taxon>
    </lineage>
</organism>
<feature type="transmembrane region" description="Helical" evidence="7">
    <location>
        <begin position="395"/>
        <end position="420"/>
    </location>
</feature>
<keyword evidence="3 7" id="KW-0812">Transmembrane</keyword>
<evidence type="ECO:0000256" key="7">
    <source>
        <dbReference type="SAM" id="Phobius"/>
    </source>
</evidence>
<dbReference type="AlphaFoldDB" id="A0A1Y1W7A6"/>
<dbReference type="STRING" id="61395.A0A1Y1W7A6"/>
<accession>A0A1Y1W7A6</accession>
<dbReference type="GO" id="GO:0016020">
    <property type="term" value="C:membrane"/>
    <property type="evidence" value="ECO:0007669"/>
    <property type="project" value="UniProtKB-SubCell"/>
</dbReference>
<evidence type="ECO:0000256" key="5">
    <source>
        <dbReference type="ARBA" id="ARBA00022989"/>
    </source>
</evidence>
<feature type="transmembrane region" description="Helical" evidence="7">
    <location>
        <begin position="467"/>
        <end position="490"/>
    </location>
</feature>
<feature type="transmembrane region" description="Helical" evidence="7">
    <location>
        <begin position="441"/>
        <end position="461"/>
    </location>
</feature>
<feature type="domain" description="Amino acid permease/ SLC12A" evidence="8">
    <location>
        <begin position="114"/>
        <end position="570"/>
    </location>
</feature>
<dbReference type="Proteomes" id="UP000193922">
    <property type="component" value="Unassembled WGS sequence"/>
</dbReference>
<dbReference type="OrthoDB" id="3900342at2759"/>
<dbReference type="InterPro" id="IPR004841">
    <property type="entry name" value="AA-permease/SLC12A_dom"/>
</dbReference>
<evidence type="ECO:0000259" key="8">
    <source>
        <dbReference type="Pfam" id="PF00324"/>
    </source>
</evidence>
<keyword evidence="10" id="KW-1185">Reference proteome</keyword>
<keyword evidence="6 7" id="KW-0472">Membrane</keyword>
<evidence type="ECO:0000256" key="1">
    <source>
        <dbReference type="ARBA" id="ARBA00004141"/>
    </source>
</evidence>
<comment type="subcellular location">
    <subcellularLocation>
        <location evidence="1">Membrane</location>
        <topology evidence="1">Multi-pass membrane protein</topology>
    </subcellularLocation>
</comment>
<feature type="transmembrane region" description="Helical" evidence="7">
    <location>
        <begin position="337"/>
        <end position="360"/>
    </location>
</feature>
<gene>
    <name evidence="9" type="ORF">DL89DRAFT_173921</name>
</gene>
<feature type="transmembrane region" description="Helical" evidence="7">
    <location>
        <begin position="511"/>
        <end position="536"/>
    </location>
</feature>
<dbReference type="PANTHER" id="PTHR43341:SF1">
    <property type="entry name" value="GENERAL AMINO-ACID PERMEASE GAP1"/>
    <property type="match status" value="1"/>
</dbReference>
<name>A0A1Y1W7A6_9FUNG</name>
<dbReference type="Pfam" id="PF00324">
    <property type="entry name" value="AA_permease"/>
    <property type="match status" value="1"/>
</dbReference>
<reference evidence="9 10" key="1">
    <citation type="submission" date="2016-07" db="EMBL/GenBank/DDBJ databases">
        <title>Pervasive Adenine N6-methylation of Active Genes in Fungi.</title>
        <authorList>
            <consortium name="DOE Joint Genome Institute"/>
            <person name="Mondo S.J."/>
            <person name="Dannebaum R.O."/>
            <person name="Kuo R.C."/>
            <person name="Labutti K."/>
            <person name="Haridas S."/>
            <person name="Kuo A."/>
            <person name="Salamov A."/>
            <person name="Ahrendt S.R."/>
            <person name="Lipzen A."/>
            <person name="Sullivan W."/>
            <person name="Andreopoulos W.B."/>
            <person name="Clum A."/>
            <person name="Lindquist E."/>
            <person name="Daum C."/>
            <person name="Ramamoorthy G.K."/>
            <person name="Gryganskyi A."/>
            <person name="Culley D."/>
            <person name="Magnuson J.K."/>
            <person name="James T.Y."/>
            <person name="O'Malley M.A."/>
            <person name="Stajich J.E."/>
            <person name="Spatafora J.W."/>
            <person name="Visel A."/>
            <person name="Grigoriev I.V."/>
        </authorList>
    </citation>
    <scope>NUCLEOTIDE SEQUENCE [LARGE SCALE GENOMIC DNA]</scope>
    <source>
        <strain evidence="9 10">ATCC 12442</strain>
    </source>
</reference>
<proteinExistence type="predicted"/>
<feature type="transmembrane region" description="Helical" evidence="7">
    <location>
        <begin position="112"/>
        <end position="130"/>
    </location>
</feature>
<dbReference type="GeneID" id="63800476"/>
<feature type="transmembrane region" description="Helical" evidence="7">
    <location>
        <begin position="227"/>
        <end position="247"/>
    </location>
</feature>
<dbReference type="RefSeq" id="XP_040742987.1">
    <property type="nucleotide sequence ID" value="XM_040883828.1"/>
</dbReference>
<dbReference type="GO" id="GO:0015171">
    <property type="term" value="F:amino acid transmembrane transporter activity"/>
    <property type="evidence" value="ECO:0007669"/>
    <property type="project" value="TreeGrafter"/>
</dbReference>